<evidence type="ECO:0000313" key="2">
    <source>
        <dbReference type="EMBL" id="PZX44639.1"/>
    </source>
</evidence>
<dbReference type="Pfam" id="PF12728">
    <property type="entry name" value="HTH_17"/>
    <property type="match status" value="1"/>
</dbReference>
<accession>A0A2W7QT22</accession>
<proteinExistence type="predicted"/>
<evidence type="ECO:0000313" key="3">
    <source>
        <dbReference type="Proteomes" id="UP000249364"/>
    </source>
</evidence>
<protein>
    <submittedName>
        <fullName evidence="2">Helix-turn-helix protein</fullName>
    </submittedName>
</protein>
<dbReference type="AlphaFoldDB" id="A0A2W7QT22"/>
<comment type="caution">
    <text evidence="2">The sequence shown here is derived from an EMBL/GenBank/DDBJ whole genome shotgun (WGS) entry which is preliminary data.</text>
</comment>
<organism evidence="2 3">
    <name type="scientific">Roseinatronobacter thiooxidans</name>
    <dbReference type="NCBI Taxonomy" id="121821"/>
    <lineage>
        <taxon>Bacteria</taxon>
        <taxon>Pseudomonadati</taxon>
        <taxon>Pseudomonadota</taxon>
        <taxon>Alphaproteobacteria</taxon>
        <taxon>Rhodobacterales</taxon>
        <taxon>Paracoccaceae</taxon>
        <taxon>Roseinatronobacter</taxon>
    </lineage>
</organism>
<feature type="domain" description="Helix-turn-helix" evidence="1">
    <location>
        <begin position="16"/>
        <end position="63"/>
    </location>
</feature>
<keyword evidence="3" id="KW-1185">Reference proteome</keyword>
<gene>
    <name evidence="2" type="ORF">LY56_01889</name>
</gene>
<dbReference type="InterPro" id="IPR036388">
    <property type="entry name" value="WH-like_DNA-bd_sf"/>
</dbReference>
<dbReference type="Gene3D" id="1.10.10.10">
    <property type="entry name" value="Winged helix-like DNA-binding domain superfamily/Winged helix DNA-binding domain"/>
    <property type="match status" value="1"/>
</dbReference>
<dbReference type="SUPFAM" id="SSF46955">
    <property type="entry name" value="Putative DNA-binding domain"/>
    <property type="match status" value="1"/>
</dbReference>
<name>A0A2W7QT22_9RHOB</name>
<dbReference type="InterPro" id="IPR041657">
    <property type="entry name" value="HTH_17"/>
</dbReference>
<dbReference type="Proteomes" id="UP000249364">
    <property type="component" value="Unassembled WGS sequence"/>
</dbReference>
<dbReference type="RefSeq" id="WP_170124743.1">
    <property type="nucleotide sequence ID" value="NZ_MEHT01000017.1"/>
</dbReference>
<dbReference type="STRING" id="121821.GCA_001870675_00916"/>
<reference evidence="2 3" key="1">
    <citation type="submission" date="2018-06" db="EMBL/GenBank/DDBJ databases">
        <title>Genomic Encyclopedia of Archaeal and Bacterial Type Strains, Phase II (KMG-II): from individual species to whole genera.</title>
        <authorList>
            <person name="Goeker M."/>
        </authorList>
    </citation>
    <scope>NUCLEOTIDE SEQUENCE [LARGE SCALE GENOMIC DNA]</scope>
    <source>
        <strain evidence="2 3">DSM 13087</strain>
    </source>
</reference>
<sequence length="141" mass="15529">MYKYPKSKKIKAARSYTIPEVAEVLGCSTRTVRNWAGMGLRVLTGNRPYLIVGDDLKKFLADQSASKKVKLAPNELYCLSCKAPRQPLGLMADEIRQTATISRLVGLCEVCGGTCNRMISARALPEFARIFDIASKQTLTA</sequence>
<dbReference type="EMBL" id="QKZQ01000007">
    <property type="protein sequence ID" value="PZX44639.1"/>
    <property type="molecule type" value="Genomic_DNA"/>
</dbReference>
<dbReference type="InterPro" id="IPR009061">
    <property type="entry name" value="DNA-bd_dom_put_sf"/>
</dbReference>
<evidence type="ECO:0000259" key="1">
    <source>
        <dbReference type="Pfam" id="PF12728"/>
    </source>
</evidence>